<name>A0A7W8FSH6_9BACL</name>
<comment type="subcellular location">
    <subcellularLocation>
        <location evidence="1">Periplasm</location>
    </subcellularLocation>
</comment>
<feature type="binding site" evidence="5">
    <location>
        <position position="44"/>
    </location>
    <ligand>
        <name>spermidine</name>
        <dbReference type="ChEBI" id="CHEBI:57834"/>
    </ligand>
</feature>
<dbReference type="PANTHER" id="PTHR30222">
    <property type="entry name" value="SPERMIDINE/PUTRESCINE-BINDING PERIPLASMIC PROTEIN"/>
    <property type="match status" value="1"/>
</dbReference>
<sequence length="358" mass="40148">MKSIVQTSIAILIVSALLIYVVSALEKGSSASGGGTITVYNWGEYIDPELVAQFEEETNINVIYETFDSNEAMMTKIEQGGTSYDVAMPSEYAIEKMKENDLLIPIDLEKIPNLQNIDPYFLDLPFDPGNKYSIPYFWGTVGIAFNPSLLDGQTFESWDDLWDPSLKQEVILVDSAREVIGMGLNSLGYSLNSTDLGELREATDKLKTLGPNTKAIIGDEIVEMMRREEAAVALTWSGQAADMMYVNEEIDFSVPEEGSNLWFDNMIIPKTADNVEGAHAFINFMLDAEVAAQNAEYVGYSTPNQAAMELMDPEVTGDDRFYPTEEMRERLEVYENLGLEMLGVYNELFLEFKMDMEK</sequence>
<dbReference type="Gene3D" id="3.40.190.10">
    <property type="entry name" value="Periplasmic binding protein-like II"/>
    <property type="match status" value="2"/>
</dbReference>
<keyword evidence="4" id="KW-0574">Periplasm</keyword>
<organism evidence="6 7">
    <name type="scientific">Planococcus koreensis</name>
    <dbReference type="NCBI Taxonomy" id="112331"/>
    <lineage>
        <taxon>Bacteria</taxon>
        <taxon>Bacillati</taxon>
        <taxon>Bacillota</taxon>
        <taxon>Bacilli</taxon>
        <taxon>Bacillales</taxon>
        <taxon>Caryophanaceae</taxon>
        <taxon>Planococcus</taxon>
    </lineage>
</organism>
<dbReference type="GO" id="GO:0015846">
    <property type="term" value="P:polyamine transport"/>
    <property type="evidence" value="ECO:0007669"/>
    <property type="project" value="InterPro"/>
</dbReference>
<keyword evidence="7" id="KW-1185">Reference proteome</keyword>
<dbReference type="InterPro" id="IPR001188">
    <property type="entry name" value="Sperm_putr-bd"/>
</dbReference>
<dbReference type="PIRSF" id="PIRSF019574">
    <property type="entry name" value="Periplasmic_polyamine_BP"/>
    <property type="match status" value="1"/>
</dbReference>
<evidence type="ECO:0000256" key="5">
    <source>
        <dbReference type="PIRSR" id="PIRSR019574-1"/>
    </source>
</evidence>
<dbReference type="PANTHER" id="PTHR30222:SF17">
    <property type="entry name" value="SPERMIDINE_PUTRESCINE-BINDING PERIPLASMIC PROTEIN"/>
    <property type="match status" value="1"/>
</dbReference>
<dbReference type="GO" id="GO:0019808">
    <property type="term" value="F:polyamine binding"/>
    <property type="evidence" value="ECO:0007669"/>
    <property type="project" value="InterPro"/>
</dbReference>
<evidence type="ECO:0000256" key="1">
    <source>
        <dbReference type="ARBA" id="ARBA00004418"/>
    </source>
</evidence>
<accession>A0A7W8FSH6</accession>
<dbReference type="Pfam" id="PF13416">
    <property type="entry name" value="SBP_bac_8"/>
    <property type="match status" value="1"/>
</dbReference>
<evidence type="ECO:0000313" key="7">
    <source>
        <dbReference type="Proteomes" id="UP000525923"/>
    </source>
</evidence>
<reference evidence="6 7" key="1">
    <citation type="submission" date="2020-08" db="EMBL/GenBank/DDBJ databases">
        <title>Genomic Encyclopedia of Type Strains, Phase IV (KMG-IV): sequencing the most valuable type-strain genomes for metagenomic binning, comparative biology and taxonomic classification.</title>
        <authorList>
            <person name="Goeker M."/>
        </authorList>
    </citation>
    <scope>NUCLEOTIDE SEQUENCE [LARGE SCALE GENOMIC DNA]</scope>
    <source>
        <strain evidence="6 7">DSM 15895</strain>
    </source>
</reference>
<dbReference type="SUPFAM" id="SSF53850">
    <property type="entry name" value="Periplasmic binding protein-like II"/>
    <property type="match status" value="1"/>
</dbReference>
<evidence type="ECO:0000256" key="4">
    <source>
        <dbReference type="ARBA" id="ARBA00022764"/>
    </source>
</evidence>
<evidence type="ECO:0000256" key="3">
    <source>
        <dbReference type="ARBA" id="ARBA00022729"/>
    </source>
</evidence>
<evidence type="ECO:0000256" key="2">
    <source>
        <dbReference type="ARBA" id="ARBA00022448"/>
    </source>
</evidence>
<dbReference type="PRINTS" id="PR00909">
    <property type="entry name" value="SPERMDNBNDNG"/>
</dbReference>
<proteinExistence type="predicted"/>
<dbReference type="Proteomes" id="UP000525923">
    <property type="component" value="Unassembled WGS sequence"/>
</dbReference>
<dbReference type="CDD" id="cd13663">
    <property type="entry name" value="PBP2_PotD_PotF_like_2"/>
    <property type="match status" value="1"/>
</dbReference>
<comment type="caution">
    <text evidence="6">The sequence shown here is derived from an EMBL/GenBank/DDBJ whole genome shotgun (WGS) entry which is preliminary data.</text>
</comment>
<gene>
    <name evidence="6" type="ORF">HNQ44_000473</name>
</gene>
<evidence type="ECO:0000313" key="6">
    <source>
        <dbReference type="EMBL" id="MBB5179051.1"/>
    </source>
</evidence>
<dbReference type="InterPro" id="IPR006059">
    <property type="entry name" value="SBP"/>
</dbReference>
<dbReference type="RefSeq" id="WP_135500279.1">
    <property type="nucleotide sequence ID" value="NZ_CP181055.1"/>
</dbReference>
<feature type="binding site" evidence="5">
    <location>
        <position position="92"/>
    </location>
    <ligand>
        <name>spermidine</name>
        <dbReference type="ChEBI" id="CHEBI:57834"/>
    </ligand>
</feature>
<dbReference type="GO" id="GO:0042597">
    <property type="term" value="C:periplasmic space"/>
    <property type="evidence" value="ECO:0007669"/>
    <property type="project" value="UniProtKB-SubCell"/>
</dbReference>
<keyword evidence="2" id="KW-0813">Transport</keyword>
<keyword evidence="3" id="KW-0732">Signal</keyword>
<dbReference type="OrthoDB" id="9769319at2"/>
<dbReference type="AlphaFoldDB" id="A0A7W8FSH6"/>
<protein>
    <submittedName>
        <fullName evidence="6">Spermidine/putrescine transport system substrate-binding protein</fullName>
    </submittedName>
</protein>
<dbReference type="EMBL" id="JACHHE010000001">
    <property type="protein sequence ID" value="MBB5179051.1"/>
    <property type="molecule type" value="Genomic_DNA"/>
</dbReference>